<feature type="domain" description="ABC transporter" evidence="13">
    <location>
        <begin position="378"/>
        <end position="619"/>
    </location>
</feature>
<dbReference type="Gene3D" id="3.40.50.300">
    <property type="entry name" value="P-loop containing nucleotide triphosphate hydrolases"/>
    <property type="match status" value="2"/>
</dbReference>
<reference evidence="14 15" key="1">
    <citation type="submission" date="2018-02" db="EMBL/GenBank/DDBJ databases">
        <title>Phenotypic and genomic properties of facultatively anaerobic sulfur-reducing natronoarchaea from hypersaline soda lakes.</title>
        <authorList>
            <person name="Sorokin D.Y."/>
            <person name="Kublanov I.V."/>
            <person name="Roman P."/>
            <person name="Sinninghe Damste J.S."/>
            <person name="Golyshin P.N."/>
            <person name="Rojo D."/>
            <person name="Ciordia S."/>
            <person name="Mena M.D.C."/>
            <person name="Ferrer M."/>
            <person name="Messina E."/>
            <person name="Smedile F."/>
            <person name="La Spada G."/>
            <person name="La Cono V."/>
            <person name="Yakimov M.M."/>
        </authorList>
    </citation>
    <scope>NUCLEOTIDE SEQUENCE [LARGE SCALE GENOMIC DNA]</scope>
    <source>
        <strain evidence="14 15">AArc-Mg</strain>
        <plasmid evidence="15">paarc-mg-01</plasmid>
    </source>
</reference>
<evidence type="ECO:0000256" key="12">
    <source>
        <dbReference type="ARBA" id="ARBA00048610"/>
    </source>
</evidence>
<comment type="subcellular location">
    <subcellularLocation>
        <location evidence="1">Cell membrane</location>
        <topology evidence="1">Peripheral membrane protein</topology>
    </subcellularLocation>
</comment>
<dbReference type="FunFam" id="3.40.50.300:FF:000016">
    <property type="entry name" value="Oligopeptide ABC transporter ATP-binding component"/>
    <property type="match status" value="2"/>
</dbReference>
<evidence type="ECO:0000256" key="1">
    <source>
        <dbReference type="ARBA" id="ARBA00004202"/>
    </source>
</evidence>
<dbReference type="PANTHER" id="PTHR43297">
    <property type="entry name" value="OLIGOPEPTIDE TRANSPORT ATP-BINDING PROTEIN APPD"/>
    <property type="match status" value="1"/>
</dbReference>
<keyword evidence="14" id="KW-0614">Plasmid</keyword>
<organism evidence="14 15">
    <name type="scientific">Natrarchaeobaculum sulfurireducens</name>
    <dbReference type="NCBI Taxonomy" id="2044521"/>
    <lineage>
        <taxon>Archaea</taxon>
        <taxon>Methanobacteriati</taxon>
        <taxon>Methanobacteriota</taxon>
        <taxon>Stenosarchaea group</taxon>
        <taxon>Halobacteria</taxon>
        <taxon>Halobacteriales</taxon>
        <taxon>Natrialbaceae</taxon>
        <taxon>Natrarchaeobaculum</taxon>
    </lineage>
</organism>
<protein>
    <recommendedName>
        <fullName evidence="11">Nickel import system ATP-binding protein NikD</fullName>
        <ecNumber evidence="10">7.2.2.11</ecNumber>
    </recommendedName>
</protein>
<gene>
    <name evidence="14" type="ORF">AArcMg_4119</name>
</gene>
<dbReference type="InterPro" id="IPR013563">
    <property type="entry name" value="Oligopep_ABC_C"/>
</dbReference>
<keyword evidence="8" id="KW-0472">Membrane</keyword>
<keyword evidence="2" id="KW-0813">Transport</keyword>
<dbReference type="GO" id="GO:0005524">
    <property type="term" value="F:ATP binding"/>
    <property type="evidence" value="ECO:0007669"/>
    <property type="project" value="UniProtKB-KW"/>
</dbReference>
<keyword evidence="6" id="KW-1278">Translocase</keyword>
<dbReference type="Proteomes" id="UP000258613">
    <property type="component" value="Plasmid pAArc-Mg-01"/>
</dbReference>
<evidence type="ECO:0000313" key="14">
    <source>
        <dbReference type="EMBL" id="AXR79944.1"/>
    </source>
</evidence>
<dbReference type="EC" id="7.2.2.11" evidence="10"/>
<dbReference type="NCBIfam" id="TIGR01727">
    <property type="entry name" value="oligo_HPY"/>
    <property type="match status" value="2"/>
</dbReference>
<dbReference type="PROSITE" id="PS50893">
    <property type="entry name" value="ABC_TRANSPORTER_2"/>
    <property type="match status" value="2"/>
</dbReference>
<keyword evidence="7" id="KW-0406">Ion transport</keyword>
<dbReference type="GO" id="GO:0015413">
    <property type="term" value="F:ABC-type nickel transporter activity"/>
    <property type="evidence" value="ECO:0007669"/>
    <property type="project" value="UniProtKB-EC"/>
</dbReference>
<dbReference type="AlphaFoldDB" id="A0A346PK99"/>
<dbReference type="RefSeq" id="WP_117366859.1">
    <property type="nucleotide sequence ID" value="NZ_CP027032.1"/>
</dbReference>
<sequence length="708" mass="76626">MRQNATETLLAVDSLETQFRTEDGTVTAVDEVSFSLKQGEVMGIVGESGAGKSVTAKSIMRLIQEPGEIVSGTVTFDGQDLLSLSDREMRSVRGNKITLIPQDPMTSLNPVLTVGEQIVETIQVHQDVDKAAARDIAIDAMAEVGIPDPASRIDEYPHEFSGGMRQRVLIAIGLSCEPDLIIADEPTTALDVTTQAKILELLNDLRDERGVSILMITHNLGVVAQTCDHVGVMYAGNLVETGTVAEIFDRPRHPYTRALLDAIPKVEGSRDRLYSLGGSMPDLHSLPDGCNFADRCPHAVDDCRVGGDPALESVGPGSATTKAACIRADELDLSEPATVDSESVTNDRSSQGEPLLEVSDLKKYFPAGDGILGNLTLERTDDGRPTLSRQYVKAVDGVGFTVNRGETVGLVGESGCGKSTVARTVLQLLEPTDGEVYFDGQPLHELGSKEIRSLRQEMQIIFQDPKSSLNPRKTIGQIIGRGMKKHDIASGNEARERIRSLLERVGLSANDIDKYPHQFSGGQQQRIAIANALAVEPDLIVCDEPVSALDVSVQAQILNLLDDIQDEYGLSYLFISHNISVVKHLCDRVAVMYLGKIAEMGPVDRIFQPPYHPYTESLLSAVPHTDPGRETERILLEGTVPSPINPPTGCPFHTRCPKKLDGECERVQPVPESVDGAPDHVISCHLSVEEMNEPVGVEPPEPSTPGEP</sequence>
<evidence type="ECO:0000256" key="2">
    <source>
        <dbReference type="ARBA" id="ARBA00022448"/>
    </source>
</evidence>
<keyword evidence="5" id="KW-0067">ATP-binding</keyword>
<dbReference type="PROSITE" id="PS00211">
    <property type="entry name" value="ABC_TRANSPORTER_1"/>
    <property type="match status" value="2"/>
</dbReference>
<keyword evidence="3" id="KW-1003">Cell membrane</keyword>
<dbReference type="EMBL" id="CP027032">
    <property type="protein sequence ID" value="AXR79944.1"/>
    <property type="molecule type" value="Genomic_DNA"/>
</dbReference>
<proteinExistence type="predicted"/>
<dbReference type="InterPro" id="IPR003593">
    <property type="entry name" value="AAA+_ATPase"/>
</dbReference>
<dbReference type="CDD" id="cd03257">
    <property type="entry name" value="ABC_NikE_OppD_transporters"/>
    <property type="match status" value="2"/>
</dbReference>
<keyword evidence="15" id="KW-1185">Reference proteome</keyword>
<evidence type="ECO:0000259" key="13">
    <source>
        <dbReference type="PROSITE" id="PS50893"/>
    </source>
</evidence>
<comment type="catalytic activity">
    <reaction evidence="12">
        <text>Ni(2+)(out) + ATP + H2O = Ni(2+)(in) + ADP + phosphate + H(+)</text>
        <dbReference type="Rhea" id="RHEA:15557"/>
        <dbReference type="ChEBI" id="CHEBI:15377"/>
        <dbReference type="ChEBI" id="CHEBI:15378"/>
        <dbReference type="ChEBI" id="CHEBI:30616"/>
        <dbReference type="ChEBI" id="CHEBI:43474"/>
        <dbReference type="ChEBI" id="CHEBI:49786"/>
        <dbReference type="ChEBI" id="CHEBI:456216"/>
        <dbReference type="EC" id="7.2.2.11"/>
    </reaction>
    <physiologicalReaction direction="left-to-right" evidence="12">
        <dbReference type="Rhea" id="RHEA:15558"/>
    </physiologicalReaction>
</comment>
<dbReference type="NCBIfam" id="NF007739">
    <property type="entry name" value="PRK10419.1"/>
    <property type="match status" value="2"/>
</dbReference>
<name>A0A346PK99_9EURY</name>
<evidence type="ECO:0000313" key="15">
    <source>
        <dbReference type="Proteomes" id="UP000258613"/>
    </source>
</evidence>
<dbReference type="GO" id="GO:0005886">
    <property type="term" value="C:plasma membrane"/>
    <property type="evidence" value="ECO:0007669"/>
    <property type="project" value="UniProtKB-SubCell"/>
</dbReference>
<dbReference type="InterPro" id="IPR003439">
    <property type="entry name" value="ABC_transporter-like_ATP-bd"/>
</dbReference>
<dbReference type="Pfam" id="PF00005">
    <property type="entry name" value="ABC_tran"/>
    <property type="match status" value="2"/>
</dbReference>
<feature type="domain" description="ABC transporter" evidence="13">
    <location>
        <begin position="10"/>
        <end position="260"/>
    </location>
</feature>
<evidence type="ECO:0000256" key="6">
    <source>
        <dbReference type="ARBA" id="ARBA00022967"/>
    </source>
</evidence>
<dbReference type="PANTHER" id="PTHR43297:SF13">
    <property type="entry name" value="NICKEL ABC TRANSPORTER, ATP-BINDING PROTEIN"/>
    <property type="match status" value="1"/>
</dbReference>
<dbReference type="KEGG" id="nag:AArcMg_4119"/>
<evidence type="ECO:0000256" key="7">
    <source>
        <dbReference type="ARBA" id="ARBA00023065"/>
    </source>
</evidence>
<dbReference type="SMART" id="SM00382">
    <property type="entry name" value="AAA"/>
    <property type="match status" value="2"/>
</dbReference>
<dbReference type="InterPro" id="IPR050388">
    <property type="entry name" value="ABC_Ni/Peptide_Import"/>
</dbReference>
<dbReference type="GeneID" id="37640402"/>
<dbReference type="SUPFAM" id="SSF52540">
    <property type="entry name" value="P-loop containing nucleoside triphosphate hydrolases"/>
    <property type="match status" value="2"/>
</dbReference>
<comment type="subunit">
    <text evidence="9">The complex is composed of two ATP-binding proteins (NikD and NikE), two transmembrane proteins (NikB and NikC) and a solute-binding protein (NikA).</text>
</comment>
<evidence type="ECO:0000256" key="5">
    <source>
        <dbReference type="ARBA" id="ARBA00022840"/>
    </source>
</evidence>
<evidence type="ECO:0000256" key="11">
    <source>
        <dbReference type="ARBA" id="ARBA00044143"/>
    </source>
</evidence>
<evidence type="ECO:0000256" key="8">
    <source>
        <dbReference type="ARBA" id="ARBA00023136"/>
    </source>
</evidence>
<evidence type="ECO:0000256" key="9">
    <source>
        <dbReference type="ARBA" id="ARBA00038669"/>
    </source>
</evidence>
<evidence type="ECO:0000256" key="10">
    <source>
        <dbReference type="ARBA" id="ARBA00039098"/>
    </source>
</evidence>
<accession>A0A346PK99</accession>
<dbReference type="NCBIfam" id="NF008453">
    <property type="entry name" value="PRK11308.1"/>
    <property type="match status" value="2"/>
</dbReference>
<dbReference type="InterPro" id="IPR017871">
    <property type="entry name" value="ABC_transporter-like_CS"/>
</dbReference>
<dbReference type="OrthoDB" id="18209at2157"/>
<dbReference type="GO" id="GO:0015833">
    <property type="term" value="P:peptide transport"/>
    <property type="evidence" value="ECO:0007669"/>
    <property type="project" value="InterPro"/>
</dbReference>
<geneLocation type="plasmid" evidence="15">
    <name>paarc-mg-01</name>
</geneLocation>
<evidence type="ECO:0000256" key="3">
    <source>
        <dbReference type="ARBA" id="ARBA00022475"/>
    </source>
</evidence>
<evidence type="ECO:0000256" key="4">
    <source>
        <dbReference type="ARBA" id="ARBA00022741"/>
    </source>
</evidence>
<dbReference type="GO" id="GO:0016887">
    <property type="term" value="F:ATP hydrolysis activity"/>
    <property type="evidence" value="ECO:0007669"/>
    <property type="project" value="InterPro"/>
</dbReference>
<keyword evidence="4" id="KW-0547">Nucleotide-binding</keyword>
<dbReference type="InterPro" id="IPR027417">
    <property type="entry name" value="P-loop_NTPase"/>
</dbReference>
<dbReference type="Pfam" id="PF08352">
    <property type="entry name" value="oligo_HPY"/>
    <property type="match status" value="2"/>
</dbReference>